<keyword evidence="4 6" id="KW-0808">Transferase</keyword>
<dbReference type="Proteomes" id="UP001329915">
    <property type="component" value="Chromosome"/>
</dbReference>
<dbReference type="InterPro" id="IPR004839">
    <property type="entry name" value="Aminotransferase_I/II_large"/>
</dbReference>
<evidence type="ECO:0000256" key="6">
    <source>
        <dbReference type="RuleBase" id="RU000481"/>
    </source>
</evidence>
<sequence length="397" mass="43225">MSGIQLADRVKLLETESAFEVLEKANRLQAQGMEVVHLEIGEPDFSTDSSVLQAAARALEEGHTKYGPPVGLPALRQAIAGHAGARRGIEVLSEQVVVTPGAKPILFFAMQACVNPGDEVILPDPGFPIYQSVIRYCGAVPKHVPIIEKDDNFTMDLDALEAAITPRTRAIILNSPHNPTGGIIPQEDMAAIVSLLQDKNILVISDEIYSDIYYDEPPITIASFPGMREKTIIIDGFSKSYAMTGWRLGYGIMPKMLVEQFSKLAVNVHSCTPPFVQLAGVEALKEGQASLERMVKEFKERRDILVEGLRNINGFRCPTPKGAFYAFPNIEGTGFDSKTLANKLLEEGGVAALNGSSFGEAGNGYLRFSYANSQENITKALEKIDAVLSSKKTRNII</sequence>
<protein>
    <recommendedName>
        <fullName evidence="6">Aminotransferase</fullName>
        <ecNumber evidence="6">2.6.1.-</ecNumber>
    </recommendedName>
</protein>
<dbReference type="PANTHER" id="PTHR46383">
    <property type="entry name" value="ASPARTATE AMINOTRANSFERASE"/>
    <property type="match status" value="1"/>
</dbReference>
<name>A0AAU0USC5_9FIRM</name>
<evidence type="ECO:0000256" key="2">
    <source>
        <dbReference type="ARBA" id="ARBA00007441"/>
    </source>
</evidence>
<evidence type="ECO:0000256" key="1">
    <source>
        <dbReference type="ARBA" id="ARBA00001933"/>
    </source>
</evidence>
<feature type="domain" description="Aminotransferase class I/classII large" evidence="7">
    <location>
        <begin position="34"/>
        <end position="384"/>
    </location>
</feature>
<keyword evidence="5" id="KW-0663">Pyridoxal phosphate</keyword>
<dbReference type="PANTHER" id="PTHR46383:SF1">
    <property type="entry name" value="ASPARTATE AMINOTRANSFERASE"/>
    <property type="match status" value="1"/>
</dbReference>
<evidence type="ECO:0000256" key="4">
    <source>
        <dbReference type="ARBA" id="ARBA00022679"/>
    </source>
</evidence>
<dbReference type="Gene3D" id="3.90.1150.10">
    <property type="entry name" value="Aspartate Aminotransferase, domain 1"/>
    <property type="match status" value="1"/>
</dbReference>
<dbReference type="KEGG" id="dbc:MFMK1_002986"/>
<accession>A0AAU0USC5</accession>
<dbReference type="AlphaFoldDB" id="A0AAU0USC5"/>
<dbReference type="InterPro" id="IPR015422">
    <property type="entry name" value="PyrdxlP-dep_Trfase_small"/>
</dbReference>
<evidence type="ECO:0000256" key="5">
    <source>
        <dbReference type="ARBA" id="ARBA00022898"/>
    </source>
</evidence>
<dbReference type="InterPro" id="IPR015421">
    <property type="entry name" value="PyrdxlP-dep_Trfase_major"/>
</dbReference>
<dbReference type="InterPro" id="IPR015424">
    <property type="entry name" value="PyrdxlP-dep_Trfase"/>
</dbReference>
<dbReference type="EC" id="2.6.1.-" evidence="6"/>
<dbReference type="GO" id="GO:0008483">
    <property type="term" value="F:transaminase activity"/>
    <property type="evidence" value="ECO:0007669"/>
    <property type="project" value="UniProtKB-KW"/>
</dbReference>
<comment type="cofactor">
    <cofactor evidence="1 6">
        <name>pyridoxal 5'-phosphate</name>
        <dbReference type="ChEBI" id="CHEBI:597326"/>
    </cofactor>
</comment>
<dbReference type="SUPFAM" id="SSF53383">
    <property type="entry name" value="PLP-dependent transferases"/>
    <property type="match status" value="1"/>
</dbReference>
<dbReference type="CDD" id="cd00609">
    <property type="entry name" value="AAT_like"/>
    <property type="match status" value="1"/>
</dbReference>
<keyword evidence="9" id="KW-1185">Reference proteome</keyword>
<proteinExistence type="inferred from homology"/>
<gene>
    <name evidence="8" type="ORF">MFMK1_002986</name>
</gene>
<dbReference type="RefSeq" id="WP_366922524.1">
    <property type="nucleotide sequence ID" value="NZ_CP121694.1"/>
</dbReference>
<dbReference type="InterPro" id="IPR004838">
    <property type="entry name" value="NHTrfase_class1_PyrdxlP-BS"/>
</dbReference>
<dbReference type="GO" id="GO:0030170">
    <property type="term" value="F:pyridoxal phosphate binding"/>
    <property type="evidence" value="ECO:0007669"/>
    <property type="project" value="InterPro"/>
</dbReference>
<dbReference type="EMBL" id="CP121694">
    <property type="protein sequence ID" value="WRO23137.1"/>
    <property type="molecule type" value="Genomic_DNA"/>
</dbReference>
<comment type="similarity">
    <text evidence="2 6">Belongs to the class-I pyridoxal-phosphate-dependent aminotransferase family.</text>
</comment>
<evidence type="ECO:0000256" key="3">
    <source>
        <dbReference type="ARBA" id="ARBA00022576"/>
    </source>
</evidence>
<evidence type="ECO:0000313" key="9">
    <source>
        <dbReference type="Proteomes" id="UP001329915"/>
    </source>
</evidence>
<organism evidence="8 9">
    <name type="scientific">Metallumcola ferriviriculae</name>
    <dbReference type="NCBI Taxonomy" id="3039180"/>
    <lineage>
        <taxon>Bacteria</taxon>
        <taxon>Bacillati</taxon>
        <taxon>Bacillota</taxon>
        <taxon>Clostridia</taxon>
        <taxon>Neomoorellales</taxon>
        <taxon>Desulfitibacteraceae</taxon>
        <taxon>Metallumcola</taxon>
    </lineage>
</organism>
<evidence type="ECO:0000259" key="7">
    <source>
        <dbReference type="Pfam" id="PF00155"/>
    </source>
</evidence>
<keyword evidence="3 6" id="KW-0032">Aminotransferase</keyword>
<dbReference type="PROSITE" id="PS00105">
    <property type="entry name" value="AA_TRANSFER_CLASS_1"/>
    <property type="match status" value="1"/>
</dbReference>
<dbReference type="InterPro" id="IPR050596">
    <property type="entry name" value="AspAT/PAT-like"/>
</dbReference>
<reference evidence="8 9" key="1">
    <citation type="submission" date="2023-04" db="EMBL/GenBank/DDBJ databases">
        <authorList>
            <person name="Hsu D."/>
        </authorList>
    </citation>
    <scope>NUCLEOTIDE SEQUENCE [LARGE SCALE GENOMIC DNA]</scope>
    <source>
        <strain evidence="8 9">MK1</strain>
    </source>
</reference>
<dbReference type="FunFam" id="3.40.640.10:FF:000033">
    <property type="entry name" value="Aspartate aminotransferase"/>
    <property type="match status" value="1"/>
</dbReference>
<evidence type="ECO:0000313" key="8">
    <source>
        <dbReference type="EMBL" id="WRO23137.1"/>
    </source>
</evidence>
<dbReference type="Gene3D" id="3.40.640.10">
    <property type="entry name" value="Type I PLP-dependent aspartate aminotransferase-like (Major domain)"/>
    <property type="match status" value="1"/>
</dbReference>
<dbReference type="GO" id="GO:0006520">
    <property type="term" value="P:amino acid metabolic process"/>
    <property type="evidence" value="ECO:0007669"/>
    <property type="project" value="InterPro"/>
</dbReference>
<dbReference type="Pfam" id="PF00155">
    <property type="entry name" value="Aminotran_1_2"/>
    <property type="match status" value="1"/>
</dbReference>